<name>A0ABW3MFW3_9PSEU</name>
<sequence>MAVHLAGQLSRRIKERGVDYGIEGAQLSSTDIAAMSFRGPGGEIMRSSMISAGFDTTMFRLRTRAG</sequence>
<keyword evidence="2" id="KW-1185">Reference proteome</keyword>
<organism evidence="1 2">
    <name type="scientific">Kibdelosporangium lantanae</name>
    <dbReference type="NCBI Taxonomy" id="1497396"/>
    <lineage>
        <taxon>Bacteria</taxon>
        <taxon>Bacillati</taxon>
        <taxon>Actinomycetota</taxon>
        <taxon>Actinomycetes</taxon>
        <taxon>Pseudonocardiales</taxon>
        <taxon>Pseudonocardiaceae</taxon>
        <taxon>Kibdelosporangium</taxon>
    </lineage>
</organism>
<proteinExistence type="predicted"/>
<dbReference type="EMBL" id="JBHTIS010001649">
    <property type="protein sequence ID" value="MFD1048530.1"/>
    <property type="molecule type" value="Genomic_DNA"/>
</dbReference>
<reference evidence="2" key="1">
    <citation type="journal article" date="2019" name="Int. J. Syst. Evol. Microbiol.">
        <title>The Global Catalogue of Microorganisms (GCM) 10K type strain sequencing project: providing services to taxonomists for standard genome sequencing and annotation.</title>
        <authorList>
            <consortium name="The Broad Institute Genomics Platform"/>
            <consortium name="The Broad Institute Genome Sequencing Center for Infectious Disease"/>
            <person name="Wu L."/>
            <person name="Ma J."/>
        </authorList>
    </citation>
    <scope>NUCLEOTIDE SEQUENCE [LARGE SCALE GENOMIC DNA]</scope>
    <source>
        <strain evidence="2">JCM 31486</strain>
    </source>
</reference>
<gene>
    <name evidence="1" type="ORF">ACFQ1S_24860</name>
</gene>
<protein>
    <submittedName>
        <fullName evidence="1">Uncharacterized protein</fullName>
    </submittedName>
</protein>
<evidence type="ECO:0000313" key="2">
    <source>
        <dbReference type="Proteomes" id="UP001597045"/>
    </source>
</evidence>
<comment type="caution">
    <text evidence="1">The sequence shown here is derived from an EMBL/GenBank/DDBJ whole genome shotgun (WGS) entry which is preliminary data.</text>
</comment>
<dbReference type="Proteomes" id="UP001597045">
    <property type="component" value="Unassembled WGS sequence"/>
</dbReference>
<accession>A0ABW3MFW3</accession>
<evidence type="ECO:0000313" key="1">
    <source>
        <dbReference type="EMBL" id="MFD1048530.1"/>
    </source>
</evidence>